<reference evidence="3" key="1">
    <citation type="submission" date="2019-06" db="EMBL/GenBank/DDBJ databases">
        <title>Whole genome shotgun sequence of Cellulomonas cellasea NBRC 3753.</title>
        <authorList>
            <person name="Hosoyama A."/>
            <person name="Uohara A."/>
            <person name="Ohji S."/>
            <person name="Ichikawa N."/>
        </authorList>
    </citation>
    <scope>NUCLEOTIDE SEQUENCE [LARGE SCALE GENOMIC DNA]</scope>
    <source>
        <strain evidence="3">NBRC 3753</strain>
    </source>
</reference>
<evidence type="ECO:0008006" key="5">
    <source>
        <dbReference type="Google" id="ProtNLM"/>
    </source>
</evidence>
<sequence>MHTYVHRALQTALVSGGLLAAGAAAAHATPPDGALGVDVVVGSTAEPLAGLSLELGGDPTAGGGAGDGSLVSPPVSVPVDVSGVAVAVLGDATVASAPSDGGGPAPSAPEPAPAAPTPSSEGALVSAPVEVPVDVSGVAVAVLGDATVASAPSDGGTSTPSAPGPAPVAQTASEGTLVSAPVEVPVDVSDVAVGVLGDATVVRSGSSAEPAAGSGSGEADTSGVGEQAVVSAPVTVPVEVSGVALGVLGDADVVQGPGSGGGTSERLDPDGSGVTDGGDGSLLDAPVTAPVTVSGVALGVVGDATVARGTEGAGGGSGAHPGTPGTPGTPRAPVGASGPGVPAPGVVTPVDGVLGAGEEAQAGPAAGLGSAGGLGASAGAAAGGDLVAVRAHGMTAALVGAGDGLRSTTALAAGAAAAQPVPVLAATGGELWLVPVALLLVVGGVWLRGRASRAAAHHPGRVSFVPHQRGASDRS</sequence>
<evidence type="ECO:0000256" key="1">
    <source>
        <dbReference type="SAM" id="MobiDB-lite"/>
    </source>
</evidence>
<name>A0A4Y3KWV5_9CELL</name>
<evidence type="ECO:0000256" key="2">
    <source>
        <dbReference type="SAM" id="SignalP"/>
    </source>
</evidence>
<comment type="caution">
    <text evidence="3">The sequence shown here is derived from an EMBL/GenBank/DDBJ whole genome shotgun (WGS) entry which is preliminary data.</text>
</comment>
<dbReference type="Proteomes" id="UP000317046">
    <property type="component" value="Unassembled WGS sequence"/>
</dbReference>
<dbReference type="RefSeq" id="WP_141372226.1">
    <property type="nucleotide sequence ID" value="NZ_BJLR01000017.1"/>
</dbReference>
<evidence type="ECO:0000313" key="4">
    <source>
        <dbReference type="Proteomes" id="UP000317046"/>
    </source>
</evidence>
<feature type="region of interest" description="Disordered" evidence="1">
    <location>
        <begin position="309"/>
        <end position="350"/>
    </location>
</feature>
<feature type="signal peptide" evidence="2">
    <location>
        <begin position="1"/>
        <end position="28"/>
    </location>
</feature>
<feature type="compositionally biased region" description="Low complexity" evidence="1">
    <location>
        <begin position="204"/>
        <end position="219"/>
    </location>
</feature>
<keyword evidence="2" id="KW-0732">Signal</keyword>
<feature type="compositionally biased region" description="Pro residues" evidence="1">
    <location>
        <begin position="106"/>
        <end position="116"/>
    </location>
</feature>
<feature type="chain" id="PRO_5021238511" description="Chaplin domain-containing protein" evidence="2">
    <location>
        <begin position="29"/>
        <end position="475"/>
    </location>
</feature>
<feature type="region of interest" description="Disordered" evidence="1">
    <location>
        <begin position="204"/>
        <end position="225"/>
    </location>
</feature>
<organism evidence="3 4">
    <name type="scientific">Cellulomonas cellasea</name>
    <dbReference type="NCBI Taxonomy" id="43670"/>
    <lineage>
        <taxon>Bacteria</taxon>
        <taxon>Bacillati</taxon>
        <taxon>Actinomycetota</taxon>
        <taxon>Actinomycetes</taxon>
        <taxon>Micrococcales</taxon>
        <taxon>Cellulomonadaceae</taxon>
        <taxon>Cellulomonas</taxon>
    </lineage>
</organism>
<dbReference type="EMBL" id="BJLR01000017">
    <property type="protein sequence ID" value="GEA87886.1"/>
    <property type="molecule type" value="Genomic_DNA"/>
</dbReference>
<keyword evidence="4" id="KW-1185">Reference proteome</keyword>
<gene>
    <name evidence="3" type="ORF">CCE01nite_18350</name>
</gene>
<feature type="region of interest" description="Disordered" evidence="1">
    <location>
        <begin position="250"/>
        <end position="283"/>
    </location>
</feature>
<feature type="compositionally biased region" description="Low complexity" evidence="1">
    <location>
        <begin position="320"/>
        <end position="350"/>
    </location>
</feature>
<dbReference type="AlphaFoldDB" id="A0A4Y3KWV5"/>
<proteinExistence type="predicted"/>
<feature type="region of interest" description="Disordered" evidence="1">
    <location>
        <begin position="150"/>
        <end position="171"/>
    </location>
</feature>
<protein>
    <recommendedName>
        <fullName evidence="5">Chaplin domain-containing protein</fullName>
    </recommendedName>
</protein>
<accession>A0A4Y3KWV5</accession>
<feature type="region of interest" description="Disordered" evidence="1">
    <location>
        <begin position="97"/>
        <end position="123"/>
    </location>
</feature>
<evidence type="ECO:0000313" key="3">
    <source>
        <dbReference type="EMBL" id="GEA87886.1"/>
    </source>
</evidence>